<dbReference type="RefSeq" id="WP_021752780.1">
    <property type="nucleotide sequence ID" value="NZ_KI271821.1"/>
</dbReference>
<comment type="similarity">
    <text evidence="2 9 10">Belongs to the acetokinase family.</text>
</comment>
<dbReference type="GO" id="GO:0006083">
    <property type="term" value="P:acetate metabolic process"/>
    <property type="evidence" value="ECO:0007669"/>
    <property type="project" value="TreeGrafter"/>
</dbReference>
<evidence type="ECO:0000313" key="11">
    <source>
        <dbReference type="EMBL" id="ERK59818.1"/>
    </source>
</evidence>
<evidence type="ECO:0000256" key="5">
    <source>
        <dbReference type="ARBA" id="ARBA00022741"/>
    </source>
</evidence>
<dbReference type="GO" id="GO:0047761">
    <property type="term" value="F:butyrate kinase activity"/>
    <property type="evidence" value="ECO:0007669"/>
    <property type="project" value="UniProtKB-UniRule"/>
</dbReference>
<dbReference type="InterPro" id="IPR000890">
    <property type="entry name" value="Aliphatic_acid_kin_short-chain"/>
</dbReference>
<keyword evidence="5 9" id="KW-0547">Nucleotide-binding</keyword>
<protein>
    <recommendedName>
        <fullName evidence="9">Probable butyrate kinase</fullName>
        <shortName evidence="9">BK</shortName>
        <ecNumber evidence="9">2.7.2.7</ecNumber>
    </recommendedName>
    <alternativeName>
        <fullName evidence="9">Branched-chain carboxylic acid kinase</fullName>
    </alternativeName>
</protein>
<dbReference type="NCBIfam" id="NF002834">
    <property type="entry name" value="PRK03011.1-5"/>
    <property type="match status" value="1"/>
</dbReference>
<reference evidence="11 12" key="1">
    <citation type="submission" date="2013-08" db="EMBL/GenBank/DDBJ databases">
        <authorList>
            <person name="Weinstock G."/>
            <person name="Sodergren E."/>
            <person name="Wylie T."/>
            <person name="Fulton L."/>
            <person name="Fulton R."/>
            <person name="Fronick C."/>
            <person name="O'Laughlin M."/>
            <person name="Godfrey J."/>
            <person name="Miner T."/>
            <person name="Herter B."/>
            <person name="Appelbaum E."/>
            <person name="Cordes M."/>
            <person name="Lek S."/>
            <person name="Wollam A."/>
            <person name="Pepin K.H."/>
            <person name="Palsikar V.B."/>
            <person name="Mitreva M."/>
            <person name="Wilson R.K."/>
        </authorList>
    </citation>
    <scope>NUCLEOTIDE SEQUENCE [LARGE SCALE GENOMIC DNA]</scope>
    <source>
        <strain evidence="11 12">ATCC 700627</strain>
    </source>
</reference>
<dbReference type="PROSITE" id="PS01076">
    <property type="entry name" value="ACETATE_KINASE_2"/>
    <property type="match status" value="1"/>
</dbReference>
<keyword evidence="4 9" id="KW-0808">Transferase</keyword>
<dbReference type="HOGENOM" id="CLU_048716_0_0_9"/>
<evidence type="ECO:0000256" key="7">
    <source>
        <dbReference type="ARBA" id="ARBA00022840"/>
    </source>
</evidence>
<evidence type="ECO:0000256" key="8">
    <source>
        <dbReference type="ARBA" id="ARBA00048596"/>
    </source>
</evidence>
<evidence type="ECO:0000313" key="12">
    <source>
        <dbReference type="Proteomes" id="UP000016637"/>
    </source>
</evidence>
<dbReference type="Proteomes" id="UP000016637">
    <property type="component" value="Unassembled WGS sequence"/>
</dbReference>
<comment type="catalytic activity">
    <reaction evidence="8 9">
        <text>butanoate + ATP = butanoyl phosphate + ADP</text>
        <dbReference type="Rhea" id="RHEA:13585"/>
        <dbReference type="ChEBI" id="CHEBI:17968"/>
        <dbReference type="ChEBI" id="CHEBI:30616"/>
        <dbReference type="ChEBI" id="CHEBI:58079"/>
        <dbReference type="ChEBI" id="CHEBI:456216"/>
        <dbReference type="EC" id="2.7.2.7"/>
    </reaction>
</comment>
<dbReference type="GO" id="GO:0008776">
    <property type="term" value="F:acetate kinase activity"/>
    <property type="evidence" value="ECO:0007669"/>
    <property type="project" value="TreeGrafter"/>
</dbReference>
<dbReference type="eggNOG" id="COG3426">
    <property type="taxonomic scope" value="Bacteria"/>
</dbReference>
<dbReference type="PIRSF" id="PIRSF036458">
    <property type="entry name" value="Butyrate_kin"/>
    <property type="match status" value="1"/>
</dbReference>
<dbReference type="GO" id="GO:0005524">
    <property type="term" value="F:ATP binding"/>
    <property type="evidence" value="ECO:0007669"/>
    <property type="project" value="UniProtKB-KW"/>
</dbReference>
<dbReference type="InterPro" id="IPR011245">
    <property type="entry name" value="Butyrate_kin"/>
</dbReference>
<comment type="subcellular location">
    <subcellularLocation>
        <location evidence="1 9">Cytoplasm</location>
    </subcellularLocation>
</comment>
<dbReference type="EMBL" id="AWVP01000020">
    <property type="protein sequence ID" value="ERK59818.1"/>
    <property type="molecule type" value="Genomic_DNA"/>
</dbReference>
<dbReference type="Gene3D" id="3.30.420.40">
    <property type="match status" value="2"/>
</dbReference>
<evidence type="ECO:0000256" key="4">
    <source>
        <dbReference type="ARBA" id="ARBA00022679"/>
    </source>
</evidence>
<evidence type="ECO:0000256" key="1">
    <source>
        <dbReference type="ARBA" id="ARBA00004496"/>
    </source>
</evidence>
<evidence type="ECO:0000256" key="6">
    <source>
        <dbReference type="ARBA" id="ARBA00022777"/>
    </source>
</evidence>
<organism evidence="11 12">
    <name type="scientific">Gemella bergeri ATCC 700627</name>
    <dbReference type="NCBI Taxonomy" id="1321820"/>
    <lineage>
        <taxon>Bacteria</taxon>
        <taxon>Bacillati</taxon>
        <taxon>Bacillota</taxon>
        <taxon>Bacilli</taxon>
        <taxon>Bacillales</taxon>
        <taxon>Gemellaceae</taxon>
        <taxon>Gemella</taxon>
    </lineage>
</organism>
<keyword evidence="3 9" id="KW-0963">Cytoplasm</keyword>
<sequence length="355" mass="38887">MKKIFVINPGATSTKVAYFEDEKQIFGTELTYNIDDLKVFKTVFEQLDLRFKDIKNIINTHLTNINFDAVVGRGGLLPPVEAGAIEVNDELIDCLKNRPILEHASNLGAALADKVAKEFGSISAKSFIYDPVTVDQMDNIARISGSSLIERSSTGHALNMRAVARTIAKTLNKPYEESNIIVVHVGGGASASAHKKGRMIDVISDDEVMFSSERTGGIPLKQYIKLCYMYDKQTVTELTRKKGGLVSYFGTNDARKIHELMNNGDEKALLVLRAMAYQIAKAIGELATVLKGNVDATVLTGGIAHSSFIAEEVHERVKFIAPFFTVPGEKEMSALANGALRVLNGEETAQIFKEK</sequence>
<evidence type="ECO:0000256" key="10">
    <source>
        <dbReference type="RuleBase" id="RU003835"/>
    </source>
</evidence>
<dbReference type="SUPFAM" id="SSF53067">
    <property type="entry name" value="Actin-like ATPase domain"/>
    <property type="match status" value="2"/>
</dbReference>
<dbReference type="AlphaFoldDB" id="U2S240"/>
<dbReference type="GO" id="GO:0005737">
    <property type="term" value="C:cytoplasm"/>
    <property type="evidence" value="ECO:0007669"/>
    <property type="project" value="UniProtKB-SubCell"/>
</dbReference>
<comment type="caution">
    <text evidence="11">The sequence shown here is derived from an EMBL/GenBank/DDBJ whole genome shotgun (WGS) entry which is preliminary data.</text>
</comment>
<dbReference type="EC" id="2.7.2.7" evidence="9"/>
<keyword evidence="12" id="KW-1185">Reference proteome</keyword>
<evidence type="ECO:0000256" key="9">
    <source>
        <dbReference type="HAMAP-Rule" id="MF_00542"/>
    </source>
</evidence>
<dbReference type="NCBIfam" id="TIGR02707">
    <property type="entry name" value="butyr_kinase"/>
    <property type="match status" value="1"/>
</dbReference>
<evidence type="ECO:0000256" key="3">
    <source>
        <dbReference type="ARBA" id="ARBA00022490"/>
    </source>
</evidence>
<dbReference type="PRINTS" id="PR00471">
    <property type="entry name" value="ACETATEKNASE"/>
</dbReference>
<dbReference type="PANTHER" id="PTHR21060:SF3">
    <property type="entry name" value="BUTYRATE KINASE 2-RELATED"/>
    <property type="match status" value="1"/>
</dbReference>
<dbReference type="PANTHER" id="PTHR21060">
    <property type="entry name" value="ACETATE KINASE"/>
    <property type="match status" value="1"/>
</dbReference>
<name>U2S240_9BACL</name>
<dbReference type="InterPro" id="IPR043129">
    <property type="entry name" value="ATPase_NBD"/>
</dbReference>
<keyword evidence="7 9" id="KW-0067">ATP-binding</keyword>
<dbReference type="InterPro" id="IPR023865">
    <property type="entry name" value="Aliphatic_acid_kinase_CS"/>
</dbReference>
<dbReference type="CDD" id="cd24011">
    <property type="entry name" value="ASKHA_NBD_BK"/>
    <property type="match status" value="1"/>
</dbReference>
<keyword evidence="6 9" id="KW-0418">Kinase</keyword>
<dbReference type="Pfam" id="PF00871">
    <property type="entry name" value="Acetate_kinase"/>
    <property type="match status" value="1"/>
</dbReference>
<accession>U2S240</accession>
<dbReference type="HAMAP" id="MF_00542">
    <property type="entry name" value="Butyrate_kinase"/>
    <property type="match status" value="1"/>
</dbReference>
<dbReference type="PATRIC" id="fig|1321820.3.peg.412"/>
<proteinExistence type="inferred from homology"/>
<gene>
    <name evidence="9" type="primary">buk</name>
    <name evidence="11" type="ORF">HMPREF1983_00419</name>
</gene>
<evidence type="ECO:0000256" key="2">
    <source>
        <dbReference type="ARBA" id="ARBA00008748"/>
    </source>
</evidence>